<dbReference type="KEGG" id="hra:EI982_06070"/>
<dbReference type="AlphaFoldDB" id="A0A6B9FFB2"/>
<feature type="transmembrane region" description="Helical" evidence="6">
    <location>
        <begin position="138"/>
        <end position="156"/>
    </location>
</feature>
<dbReference type="PIRSF" id="PIRSF006060">
    <property type="entry name" value="AA_transporter"/>
    <property type="match status" value="1"/>
</dbReference>
<evidence type="ECO:0000256" key="1">
    <source>
        <dbReference type="ARBA" id="ARBA00004651"/>
    </source>
</evidence>
<keyword evidence="8" id="KW-1185">Reference proteome</keyword>
<feature type="transmembrane region" description="Helical" evidence="6">
    <location>
        <begin position="395"/>
        <end position="413"/>
    </location>
</feature>
<evidence type="ECO:0000256" key="2">
    <source>
        <dbReference type="ARBA" id="ARBA00022475"/>
    </source>
</evidence>
<keyword evidence="3 6" id="KW-0812">Transmembrane</keyword>
<feature type="transmembrane region" description="Helical" evidence="6">
    <location>
        <begin position="96"/>
        <end position="118"/>
    </location>
</feature>
<evidence type="ECO:0000256" key="3">
    <source>
        <dbReference type="ARBA" id="ARBA00022692"/>
    </source>
</evidence>
<keyword evidence="4 6" id="KW-1133">Transmembrane helix</keyword>
<dbReference type="Gene3D" id="1.20.1740.10">
    <property type="entry name" value="Amino acid/polyamine transporter I"/>
    <property type="match status" value="1"/>
</dbReference>
<proteinExistence type="predicted"/>
<evidence type="ECO:0000313" key="8">
    <source>
        <dbReference type="Proteomes" id="UP000428325"/>
    </source>
</evidence>
<protein>
    <submittedName>
        <fullName evidence="7">Amino acid permease</fullName>
    </submittedName>
</protein>
<feature type="transmembrane region" description="Helical" evidence="6">
    <location>
        <begin position="235"/>
        <end position="258"/>
    </location>
</feature>
<dbReference type="PANTHER" id="PTHR42770:SF11">
    <property type="entry name" value="INNER MEMBRANE TRANSPORT PROTEIN YBAT"/>
    <property type="match status" value="1"/>
</dbReference>
<reference evidence="7 8" key="1">
    <citation type="submission" date="2018-12" db="EMBL/GenBank/DDBJ databases">
        <title>Complete genome sequence of Haloplanus rallus MBLA0036.</title>
        <authorList>
            <person name="Nam Y.-d."/>
            <person name="Kang J."/>
            <person name="Chung W.-H."/>
            <person name="Park Y.S."/>
        </authorList>
    </citation>
    <scope>NUCLEOTIDE SEQUENCE [LARGE SCALE GENOMIC DNA]</scope>
    <source>
        <strain evidence="7 8">MBLA0036</strain>
    </source>
</reference>
<sequence length="453" mass="48380">MISMKTLRSLLTRSRSGKLGLIEVIAMGVGGMVSGGIYAVLGVAMQQAGNAVPLSYLIAGVITLLTAYSYLQLTLHFGEHGGVFSFAEHIVDNPTIAAYVGWVLVIGYVGVMAMYAFAFGAYTLTAARAIAGIELPQLLRPIISTLVVAAFVGLNLRGVHETGLFEDIAVYIKIIILLSLATLGVIFYDGNVAALDFFSKGVVSPIAGFAIIFVSYEGFQLLVYDYEDIENVERVLPIGMYVAIAISILIYVSVSFMATLHLTPEQLLAHQEVALAEAVSNIPVLGGTGFVLVILSAMKSTSSGINATLFGTSRLVHEIATEGALPRVFSFRNREGIPVYSLLIIGSLTAALAALGTLKQITEFGSVAFLISFAVTNYTNIVLADETGSNRLIPVLGLVGTGVALPVVLYHLYQSDVEILLWIVGIFAVVFLIEFLYIERSSFTPDLDSGGRD</sequence>
<feature type="transmembrane region" description="Helical" evidence="6">
    <location>
        <begin position="278"/>
        <end position="298"/>
    </location>
</feature>
<name>A0A6B9FFB2_9EURY</name>
<dbReference type="PANTHER" id="PTHR42770">
    <property type="entry name" value="AMINO ACID TRANSPORTER-RELATED"/>
    <property type="match status" value="1"/>
</dbReference>
<feature type="transmembrane region" description="Helical" evidence="6">
    <location>
        <begin position="21"/>
        <end position="41"/>
    </location>
</feature>
<dbReference type="Proteomes" id="UP000428325">
    <property type="component" value="Chromosome"/>
</dbReference>
<evidence type="ECO:0000256" key="6">
    <source>
        <dbReference type="SAM" id="Phobius"/>
    </source>
</evidence>
<accession>A0A6B9FFB2</accession>
<feature type="transmembrane region" description="Helical" evidence="6">
    <location>
        <begin position="337"/>
        <end position="358"/>
    </location>
</feature>
<dbReference type="InterPro" id="IPR002293">
    <property type="entry name" value="AA/rel_permease1"/>
</dbReference>
<organism evidence="7 8">
    <name type="scientific">Haloplanus rallus</name>
    <dbReference type="NCBI Taxonomy" id="1816183"/>
    <lineage>
        <taxon>Archaea</taxon>
        <taxon>Methanobacteriati</taxon>
        <taxon>Methanobacteriota</taxon>
        <taxon>Stenosarchaea group</taxon>
        <taxon>Halobacteria</taxon>
        <taxon>Halobacteriales</taxon>
        <taxon>Haloferacaceae</taxon>
        <taxon>Haloplanus</taxon>
    </lineage>
</organism>
<feature type="transmembrane region" description="Helical" evidence="6">
    <location>
        <begin position="168"/>
        <end position="190"/>
    </location>
</feature>
<dbReference type="GO" id="GO:0005886">
    <property type="term" value="C:plasma membrane"/>
    <property type="evidence" value="ECO:0007669"/>
    <property type="project" value="UniProtKB-SubCell"/>
</dbReference>
<evidence type="ECO:0000313" key="7">
    <source>
        <dbReference type="EMBL" id="QGX94383.1"/>
    </source>
</evidence>
<feature type="transmembrane region" description="Helical" evidence="6">
    <location>
        <begin position="364"/>
        <end position="383"/>
    </location>
</feature>
<feature type="transmembrane region" description="Helical" evidence="6">
    <location>
        <begin position="419"/>
        <end position="438"/>
    </location>
</feature>
<feature type="transmembrane region" description="Helical" evidence="6">
    <location>
        <begin position="53"/>
        <end position="75"/>
    </location>
</feature>
<evidence type="ECO:0000256" key="5">
    <source>
        <dbReference type="ARBA" id="ARBA00023136"/>
    </source>
</evidence>
<feature type="transmembrane region" description="Helical" evidence="6">
    <location>
        <begin position="202"/>
        <end position="223"/>
    </location>
</feature>
<dbReference type="InterPro" id="IPR050367">
    <property type="entry name" value="APC_superfamily"/>
</dbReference>
<evidence type="ECO:0000256" key="4">
    <source>
        <dbReference type="ARBA" id="ARBA00022989"/>
    </source>
</evidence>
<comment type="subcellular location">
    <subcellularLocation>
        <location evidence="1">Cell membrane</location>
        <topology evidence="1">Multi-pass membrane protein</topology>
    </subcellularLocation>
</comment>
<keyword evidence="2" id="KW-1003">Cell membrane</keyword>
<dbReference type="GO" id="GO:0022857">
    <property type="term" value="F:transmembrane transporter activity"/>
    <property type="evidence" value="ECO:0007669"/>
    <property type="project" value="InterPro"/>
</dbReference>
<gene>
    <name evidence="7" type="ORF">EI982_06070</name>
</gene>
<dbReference type="EMBL" id="CP034345">
    <property type="protein sequence ID" value="QGX94383.1"/>
    <property type="molecule type" value="Genomic_DNA"/>
</dbReference>
<keyword evidence="5 6" id="KW-0472">Membrane</keyword>
<dbReference type="Pfam" id="PF13520">
    <property type="entry name" value="AA_permease_2"/>
    <property type="match status" value="1"/>
</dbReference>